<reference evidence="2" key="1">
    <citation type="submission" date="2020-05" db="EMBL/GenBank/DDBJ databases">
        <authorList>
            <person name="Chiriac C."/>
            <person name="Salcher M."/>
            <person name="Ghai R."/>
            <person name="Kavagutti S V."/>
        </authorList>
    </citation>
    <scope>NUCLEOTIDE SEQUENCE</scope>
</reference>
<proteinExistence type="predicted"/>
<evidence type="ECO:0000313" key="2">
    <source>
        <dbReference type="EMBL" id="CAB4588203.1"/>
    </source>
</evidence>
<protein>
    <submittedName>
        <fullName evidence="2">Unannotated protein</fullName>
    </submittedName>
</protein>
<dbReference type="Pfam" id="PF02036">
    <property type="entry name" value="SCP2"/>
    <property type="match status" value="1"/>
</dbReference>
<accession>A0A6J6FML8</accession>
<sequence>MAFPFLSEEWMDAAKAIRAKYQDQAPKITAVIRINQVITDVPFGEGTVKSYMDTSSGDMEVELGELENPDATVTTDWATARAIFALNDQAAAMQAFMGGKIKVAGDMMKMMALQTQMPQTDITAKVAEEIKAITE</sequence>
<dbReference type="Gene3D" id="3.30.1050.10">
    <property type="entry name" value="SCP2 sterol-binding domain"/>
    <property type="match status" value="1"/>
</dbReference>
<dbReference type="InterPro" id="IPR036527">
    <property type="entry name" value="SCP2_sterol-bd_dom_sf"/>
</dbReference>
<organism evidence="2">
    <name type="scientific">freshwater metagenome</name>
    <dbReference type="NCBI Taxonomy" id="449393"/>
    <lineage>
        <taxon>unclassified sequences</taxon>
        <taxon>metagenomes</taxon>
        <taxon>ecological metagenomes</taxon>
    </lineage>
</organism>
<evidence type="ECO:0000259" key="1">
    <source>
        <dbReference type="Pfam" id="PF02036"/>
    </source>
</evidence>
<dbReference type="AlphaFoldDB" id="A0A6J6FML8"/>
<gene>
    <name evidence="2" type="ORF">UFOPK1722_01494</name>
</gene>
<feature type="domain" description="SCP2" evidence="1">
    <location>
        <begin position="20"/>
        <end position="115"/>
    </location>
</feature>
<dbReference type="InterPro" id="IPR003033">
    <property type="entry name" value="SCP2_sterol-bd_dom"/>
</dbReference>
<dbReference type="EMBL" id="CAEZTS010000154">
    <property type="protein sequence ID" value="CAB4588203.1"/>
    <property type="molecule type" value="Genomic_DNA"/>
</dbReference>
<dbReference type="SUPFAM" id="SSF55718">
    <property type="entry name" value="SCP-like"/>
    <property type="match status" value="1"/>
</dbReference>
<name>A0A6J6FML8_9ZZZZ</name>